<keyword evidence="2" id="KW-0540">Nuclease</keyword>
<comment type="caution">
    <text evidence="2">The sequence shown here is derived from an EMBL/GenBank/DDBJ whole genome shotgun (WGS) entry which is preliminary data.</text>
</comment>
<gene>
    <name evidence="2" type="ORF">F5984_22660</name>
</gene>
<dbReference type="GO" id="GO:0004519">
    <property type="term" value="F:endonuclease activity"/>
    <property type="evidence" value="ECO:0007669"/>
    <property type="project" value="UniProtKB-KW"/>
</dbReference>
<evidence type="ECO:0000313" key="3">
    <source>
        <dbReference type="Proteomes" id="UP000488299"/>
    </source>
</evidence>
<dbReference type="Gene3D" id="3.90.1570.10">
    <property type="entry name" value="tt1808, chain A"/>
    <property type="match status" value="1"/>
</dbReference>
<dbReference type="InterPro" id="IPR012296">
    <property type="entry name" value="Nuclease_put_TT1808"/>
</dbReference>
<dbReference type="RefSeq" id="WP_152126506.1">
    <property type="nucleotide sequence ID" value="NZ_WELI01000012.1"/>
</dbReference>
<dbReference type="SUPFAM" id="SSF52980">
    <property type="entry name" value="Restriction endonuclease-like"/>
    <property type="match status" value="1"/>
</dbReference>
<dbReference type="PANTHER" id="PTHR34107">
    <property type="entry name" value="SLL0198 PROTEIN-RELATED"/>
    <property type="match status" value="1"/>
</dbReference>
<dbReference type="PANTHER" id="PTHR34107:SF4">
    <property type="entry name" value="SLL1222 PROTEIN"/>
    <property type="match status" value="1"/>
</dbReference>
<dbReference type="Proteomes" id="UP000488299">
    <property type="component" value="Unassembled WGS sequence"/>
</dbReference>
<organism evidence="2 3">
    <name type="scientific">Rudanella paleaurantiibacter</name>
    <dbReference type="NCBI Taxonomy" id="2614655"/>
    <lineage>
        <taxon>Bacteria</taxon>
        <taxon>Pseudomonadati</taxon>
        <taxon>Bacteroidota</taxon>
        <taxon>Cytophagia</taxon>
        <taxon>Cytophagales</taxon>
        <taxon>Cytophagaceae</taxon>
        <taxon>Rudanella</taxon>
    </lineage>
</organism>
<sequence>MEATLEQLSEYELERGKPVPTLNHAYVQKNLLVSLDYRYRKTHTVLSELNLTMPERPDTVPDIAIYPKLRIDFLHDVTSMTEMPLTVVEIVSPSQSDTEILAKFERYFKAGVKSCWLVMPSFQAISVYSEFGKYRFFSGNDTVIDATSGVEVKLEEIFEE</sequence>
<reference evidence="2 3" key="1">
    <citation type="submission" date="2019-10" db="EMBL/GenBank/DDBJ databases">
        <title>Rudanella paleaurantiibacter sp. nov., isolated from sludge.</title>
        <authorList>
            <person name="Xu S.Q."/>
        </authorList>
    </citation>
    <scope>NUCLEOTIDE SEQUENCE [LARGE SCALE GENOMIC DNA]</scope>
    <source>
        <strain evidence="2 3">HX-22-17</strain>
    </source>
</reference>
<dbReference type="CDD" id="cd06260">
    <property type="entry name" value="DUF820-like"/>
    <property type="match status" value="1"/>
</dbReference>
<protein>
    <submittedName>
        <fullName evidence="2">Uma2 family endonuclease</fullName>
    </submittedName>
</protein>
<name>A0A7J5TTB1_9BACT</name>
<feature type="domain" description="Putative restriction endonuclease" evidence="1">
    <location>
        <begin position="12"/>
        <end position="134"/>
    </location>
</feature>
<keyword evidence="2" id="KW-0255">Endonuclease</keyword>
<proteinExistence type="predicted"/>
<dbReference type="InterPro" id="IPR011335">
    <property type="entry name" value="Restrct_endonuc-II-like"/>
</dbReference>
<evidence type="ECO:0000259" key="1">
    <source>
        <dbReference type="Pfam" id="PF05685"/>
    </source>
</evidence>
<evidence type="ECO:0000313" key="2">
    <source>
        <dbReference type="EMBL" id="KAB7727041.1"/>
    </source>
</evidence>
<dbReference type="InterPro" id="IPR008538">
    <property type="entry name" value="Uma2"/>
</dbReference>
<dbReference type="EMBL" id="WELI01000012">
    <property type="protein sequence ID" value="KAB7727041.1"/>
    <property type="molecule type" value="Genomic_DNA"/>
</dbReference>
<dbReference type="AlphaFoldDB" id="A0A7J5TTB1"/>
<accession>A0A7J5TTB1</accession>
<keyword evidence="3" id="KW-1185">Reference proteome</keyword>
<keyword evidence="2" id="KW-0378">Hydrolase</keyword>
<dbReference type="Pfam" id="PF05685">
    <property type="entry name" value="Uma2"/>
    <property type="match status" value="1"/>
</dbReference>